<reference evidence="1" key="2">
    <citation type="journal article" date="2023" name="Commun. Biol.">
        <title>Intrasexual cuticular hydrocarbon dimorphism in a wasp sheds light on hydrocarbon biosynthesis genes in Hymenoptera.</title>
        <authorList>
            <person name="Moris V.C."/>
            <person name="Podsiadlowski L."/>
            <person name="Martin S."/>
            <person name="Oeyen J.P."/>
            <person name="Donath A."/>
            <person name="Petersen M."/>
            <person name="Wilbrandt J."/>
            <person name="Misof B."/>
            <person name="Liedtke D."/>
            <person name="Thamm M."/>
            <person name="Scheiner R."/>
            <person name="Schmitt T."/>
            <person name="Niehuis O."/>
        </authorList>
    </citation>
    <scope>NUCLEOTIDE SEQUENCE</scope>
    <source>
        <strain evidence="1">GBR_01_08_01A</strain>
    </source>
</reference>
<evidence type="ECO:0000313" key="2">
    <source>
        <dbReference type="Proteomes" id="UP001258017"/>
    </source>
</evidence>
<dbReference type="Proteomes" id="UP001258017">
    <property type="component" value="Unassembled WGS sequence"/>
</dbReference>
<dbReference type="PANTHER" id="PTHR20905">
    <property type="entry name" value="N-ACETYLTRANSFERASE-RELATED"/>
    <property type="match status" value="1"/>
</dbReference>
<evidence type="ECO:0000313" key="1">
    <source>
        <dbReference type="EMBL" id="KAK2583537.1"/>
    </source>
</evidence>
<organism evidence="1 2">
    <name type="scientific">Odynerus spinipes</name>
    <dbReference type="NCBI Taxonomy" id="1348599"/>
    <lineage>
        <taxon>Eukaryota</taxon>
        <taxon>Metazoa</taxon>
        <taxon>Ecdysozoa</taxon>
        <taxon>Arthropoda</taxon>
        <taxon>Hexapoda</taxon>
        <taxon>Insecta</taxon>
        <taxon>Pterygota</taxon>
        <taxon>Neoptera</taxon>
        <taxon>Endopterygota</taxon>
        <taxon>Hymenoptera</taxon>
        <taxon>Apocrita</taxon>
        <taxon>Aculeata</taxon>
        <taxon>Vespoidea</taxon>
        <taxon>Vespidae</taxon>
        <taxon>Eumeninae</taxon>
        <taxon>Odynerus</taxon>
    </lineage>
</organism>
<gene>
    <name evidence="1" type="ORF">KPH14_009492</name>
</gene>
<comment type="caution">
    <text evidence="1">The sequence shown here is derived from an EMBL/GenBank/DDBJ whole genome shotgun (WGS) entry which is preliminary data.</text>
</comment>
<name>A0AAD9RPI9_9HYME</name>
<sequence>MDDDDKDDNKRLKMEARMHAPLEWDSPVYCKILDLQESLSISSPQHHFFREDPMCKAISLLKDKISVDCYLDLIRTWMKDTTSMIALSAASGRVVGAAITRINSNSEKTNTFSRNQELKGKALNKIMHLINAVISQTNAYDNFGHDEYFRVYLLCVHPTYQSKDVGFALLRACVHAARAMKLPAVGGIFTSGHNQTLAQKVGFSIVSEIRYSRWIVNDEVVFDDPGKGNYSAAFMGKVIDYNDPTQKHKDDV</sequence>
<dbReference type="SUPFAM" id="SSF55729">
    <property type="entry name" value="Acyl-CoA N-acyltransferases (Nat)"/>
    <property type="match status" value="1"/>
</dbReference>
<dbReference type="CDD" id="cd04301">
    <property type="entry name" value="NAT_SF"/>
    <property type="match status" value="1"/>
</dbReference>
<reference evidence="1" key="1">
    <citation type="submission" date="2021-08" db="EMBL/GenBank/DDBJ databases">
        <authorList>
            <person name="Misof B."/>
            <person name="Oliver O."/>
            <person name="Podsiadlowski L."/>
            <person name="Donath A."/>
            <person name="Peters R."/>
            <person name="Mayer C."/>
            <person name="Rust J."/>
            <person name="Gunkel S."/>
            <person name="Lesny P."/>
            <person name="Martin S."/>
            <person name="Oeyen J.P."/>
            <person name="Petersen M."/>
            <person name="Panagiotis P."/>
            <person name="Wilbrandt J."/>
            <person name="Tanja T."/>
        </authorList>
    </citation>
    <scope>NUCLEOTIDE SEQUENCE</scope>
    <source>
        <strain evidence="1">GBR_01_08_01A</strain>
        <tissue evidence="1">Thorax + abdomen</tissue>
    </source>
</reference>
<evidence type="ECO:0008006" key="3">
    <source>
        <dbReference type="Google" id="ProtNLM"/>
    </source>
</evidence>
<protein>
    <recommendedName>
        <fullName evidence="3">N-acetyltransferase domain-containing protein</fullName>
    </recommendedName>
</protein>
<dbReference type="InterPro" id="IPR016181">
    <property type="entry name" value="Acyl_CoA_acyltransferase"/>
</dbReference>
<accession>A0AAD9RPI9</accession>
<dbReference type="PANTHER" id="PTHR20905:SF28">
    <property type="entry name" value="GH28833P-RELATED"/>
    <property type="match status" value="1"/>
</dbReference>
<keyword evidence="2" id="KW-1185">Reference proteome</keyword>
<dbReference type="GO" id="GO:0008080">
    <property type="term" value="F:N-acetyltransferase activity"/>
    <property type="evidence" value="ECO:0007669"/>
    <property type="project" value="TreeGrafter"/>
</dbReference>
<dbReference type="AlphaFoldDB" id="A0AAD9RPI9"/>
<proteinExistence type="predicted"/>
<dbReference type="EMBL" id="JAIFRP010000030">
    <property type="protein sequence ID" value="KAK2583537.1"/>
    <property type="molecule type" value="Genomic_DNA"/>
</dbReference>
<dbReference type="Gene3D" id="3.40.630.30">
    <property type="match status" value="1"/>
</dbReference>